<dbReference type="Gene3D" id="3.20.20.30">
    <property type="entry name" value="Luciferase-like domain"/>
    <property type="match status" value="1"/>
</dbReference>
<dbReference type="GeneID" id="15393788"/>
<dbReference type="HOGENOM" id="CLU_027853_5_3_2"/>
<dbReference type="InterPro" id="IPR011251">
    <property type="entry name" value="Luciferase-like_dom"/>
</dbReference>
<proteinExistence type="predicted"/>
<dbReference type="OrthoDB" id="7684at2157"/>
<evidence type="ECO:0000256" key="1">
    <source>
        <dbReference type="ARBA" id="ARBA00023002"/>
    </source>
</evidence>
<evidence type="ECO:0000259" key="2">
    <source>
        <dbReference type="Pfam" id="PF00296"/>
    </source>
</evidence>
<evidence type="ECO:0000313" key="4">
    <source>
        <dbReference type="Proteomes" id="UP000013307"/>
    </source>
</evidence>
<dbReference type="CDD" id="cd01097">
    <property type="entry name" value="Tetrahydromethanopterin_reductase"/>
    <property type="match status" value="1"/>
</dbReference>
<dbReference type="InterPro" id="IPR036661">
    <property type="entry name" value="Luciferase-like_sf"/>
</dbReference>
<feature type="domain" description="Luciferase-like" evidence="2">
    <location>
        <begin position="12"/>
        <end position="314"/>
    </location>
</feature>
<keyword evidence="1" id="KW-0560">Oxidoreductase</keyword>
<dbReference type="SUPFAM" id="SSF51679">
    <property type="entry name" value="Bacterial luciferase-like"/>
    <property type="match status" value="1"/>
</dbReference>
<reference evidence="3 4" key="1">
    <citation type="journal article" date="2013" name="Genome Announc.">
        <title>Complete Genome Sequence of the Thermophilic and Facultatively Chemolithoautotrophic Sulfate Reducer Archaeoglobus sulfaticallidus Strain PM70-1T.</title>
        <authorList>
            <person name="Stokke R."/>
            <person name="Hocking W.P."/>
            <person name="Steinsbu B.O."/>
            <person name="Steen I.H."/>
        </authorList>
    </citation>
    <scope>NUCLEOTIDE SEQUENCE [LARGE SCALE GENOMIC DNA]</scope>
    <source>
        <strain evidence="3">PM70-1</strain>
    </source>
</reference>
<sequence length="344" mass="39675">MVKFSLLMPYPAPEPIERIFRLVERVEKYPFDSIWFPDHTLMYPKGFCPDVWTVISALSTKTKLRMGSAVTCPHRRHPSIFAQMIATIDHLSAGISVGIGAGESMNLDPFGIEWRKPVKKMREFIEVCRLLWGGEKVDYDGEFFKLRGAYLQIRPKRYIPIYIGANGRKTRELTGEIADGWIPICESPKTYKKNAEEVISSARKAKRDKPEMALQIYTAISDREEDLNFVRMYPVVMLLGSLKKIREAGYDVDIDEIGDEFYFKELIPGESMENKLYELIPKIPVEVSNDFSIMGNREECIEKIEAFIKAGVEHFILINIGPDPKETLRIYGEEIVPYFRELRD</sequence>
<gene>
    <name evidence="3" type="ORF">Asulf_02156</name>
</gene>
<dbReference type="PANTHER" id="PTHR43244:SF1">
    <property type="entry name" value="5,10-METHYLENETETRAHYDROMETHANOPTERIN REDUCTASE"/>
    <property type="match status" value="1"/>
</dbReference>
<dbReference type="GO" id="GO:0016705">
    <property type="term" value="F:oxidoreductase activity, acting on paired donors, with incorporation or reduction of molecular oxygen"/>
    <property type="evidence" value="ECO:0007669"/>
    <property type="project" value="InterPro"/>
</dbReference>
<dbReference type="Proteomes" id="UP000013307">
    <property type="component" value="Chromosome"/>
</dbReference>
<name>N0BP38_9EURY</name>
<dbReference type="Pfam" id="PF00296">
    <property type="entry name" value="Bac_luciferase"/>
    <property type="match status" value="1"/>
</dbReference>
<evidence type="ECO:0000313" key="3">
    <source>
        <dbReference type="EMBL" id="AGK62110.1"/>
    </source>
</evidence>
<dbReference type="PANTHER" id="PTHR43244">
    <property type="match status" value="1"/>
</dbReference>
<dbReference type="eggNOG" id="arCOG02410">
    <property type="taxonomic scope" value="Archaea"/>
</dbReference>
<dbReference type="EMBL" id="CP005290">
    <property type="protein sequence ID" value="AGK62110.1"/>
    <property type="molecule type" value="Genomic_DNA"/>
</dbReference>
<accession>N0BP38</accession>
<dbReference type="KEGG" id="ast:Asulf_02156"/>
<dbReference type="InterPro" id="IPR050564">
    <property type="entry name" value="F420-G6PD/mer"/>
</dbReference>
<organism evidence="3 4">
    <name type="scientific">Archaeoglobus sulfaticallidus PM70-1</name>
    <dbReference type="NCBI Taxonomy" id="387631"/>
    <lineage>
        <taxon>Archaea</taxon>
        <taxon>Methanobacteriati</taxon>
        <taxon>Methanobacteriota</taxon>
        <taxon>Archaeoglobi</taxon>
        <taxon>Archaeoglobales</taxon>
        <taxon>Archaeoglobaceae</taxon>
        <taxon>Archaeoglobus</taxon>
    </lineage>
</organism>
<dbReference type="STRING" id="387631.Asulf_02156"/>
<protein>
    <submittedName>
        <fullName evidence="3">Coenzyme F420-dependent N5,N10-methylene tetrahydromethanopterin reductase-related flavin-dependent oxidoreductase</fullName>
    </submittedName>
</protein>
<dbReference type="AlphaFoldDB" id="N0BP38"/>
<dbReference type="RefSeq" id="WP_015591706.1">
    <property type="nucleotide sequence ID" value="NC_021169.1"/>
</dbReference>
<keyword evidence="4" id="KW-1185">Reference proteome</keyword>